<organism evidence="1 2">
    <name type="scientific">Aldrovandia affinis</name>
    <dbReference type="NCBI Taxonomy" id="143900"/>
    <lineage>
        <taxon>Eukaryota</taxon>
        <taxon>Metazoa</taxon>
        <taxon>Chordata</taxon>
        <taxon>Craniata</taxon>
        <taxon>Vertebrata</taxon>
        <taxon>Euteleostomi</taxon>
        <taxon>Actinopterygii</taxon>
        <taxon>Neopterygii</taxon>
        <taxon>Teleostei</taxon>
        <taxon>Notacanthiformes</taxon>
        <taxon>Halosauridae</taxon>
        <taxon>Aldrovandia</taxon>
    </lineage>
</organism>
<evidence type="ECO:0000313" key="1">
    <source>
        <dbReference type="EMBL" id="KAJ8416932.1"/>
    </source>
</evidence>
<proteinExistence type="predicted"/>
<dbReference type="Proteomes" id="UP001221898">
    <property type="component" value="Unassembled WGS sequence"/>
</dbReference>
<dbReference type="AlphaFoldDB" id="A0AAD7TAE0"/>
<dbReference type="PANTHER" id="PTHR47331">
    <property type="entry name" value="PHD-TYPE DOMAIN-CONTAINING PROTEIN"/>
    <property type="match status" value="1"/>
</dbReference>
<protein>
    <submittedName>
        <fullName evidence="1">Uncharacterized protein</fullName>
    </submittedName>
</protein>
<gene>
    <name evidence="1" type="ORF">AAFF_G00328100</name>
</gene>
<dbReference type="EMBL" id="JAINUG010000005">
    <property type="protein sequence ID" value="KAJ8416932.1"/>
    <property type="molecule type" value="Genomic_DNA"/>
</dbReference>
<sequence length="121" mass="13531">MRCARSHQVAQSNLKKPCRLCQENHVQSLHQLNDRAPRQSAKTAKEESLVNTTIEVLYVDQPPEGNRALLKVVRMLLHYGTHTLTTYAILDDGSKKTMLLPAAEQELGLQGTCKGLPLRTI</sequence>
<dbReference type="PANTHER" id="PTHR47331:SF5">
    <property type="entry name" value="RIBONUCLEASE H"/>
    <property type="match status" value="1"/>
</dbReference>
<comment type="caution">
    <text evidence="1">The sequence shown here is derived from an EMBL/GenBank/DDBJ whole genome shotgun (WGS) entry which is preliminary data.</text>
</comment>
<keyword evidence="2" id="KW-1185">Reference proteome</keyword>
<reference evidence="1" key="1">
    <citation type="journal article" date="2023" name="Science">
        <title>Genome structures resolve the early diversification of teleost fishes.</title>
        <authorList>
            <person name="Parey E."/>
            <person name="Louis A."/>
            <person name="Montfort J."/>
            <person name="Bouchez O."/>
            <person name="Roques C."/>
            <person name="Iampietro C."/>
            <person name="Lluch J."/>
            <person name="Castinel A."/>
            <person name="Donnadieu C."/>
            <person name="Desvignes T."/>
            <person name="Floi Bucao C."/>
            <person name="Jouanno E."/>
            <person name="Wen M."/>
            <person name="Mejri S."/>
            <person name="Dirks R."/>
            <person name="Jansen H."/>
            <person name="Henkel C."/>
            <person name="Chen W.J."/>
            <person name="Zahm M."/>
            <person name="Cabau C."/>
            <person name="Klopp C."/>
            <person name="Thompson A.W."/>
            <person name="Robinson-Rechavi M."/>
            <person name="Braasch I."/>
            <person name="Lecointre G."/>
            <person name="Bobe J."/>
            <person name="Postlethwait J.H."/>
            <person name="Berthelot C."/>
            <person name="Roest Crollius H."/>
            <person name="Guiguen Y."/>
        </authorList>
    </citation>
    <scope>NUCLEOTIDE SEQUENCE</scope>
    <source>
        <strain evidence="1">NC1722</strain>
    </source>
</reference>
<accession>A0AAD7TAE0</accession>
<name>A0AAD7TAE0_9TELE</name>
<evidence type="ECO:0000313" key="2">
    <source>
        <dbReference type="Proteomes" id="UP001221898"/>
    </source>
</evidence>